<evidence type="ECO:0000259" key="7">
    <source>
        <dbReference type="PROSITE" id="PS50268"/>
    </source>
</evidence>
<dbReference type="GO" id="GO:0005886">
    <property type="term" value="C:plasma membrane"/>
    <property type="evidence" value="ECO:0007669"/>
    <property type="project" value="InterPro"/>
</dbReference>
<keyword evidence="6" id="KW-0732">Signal</keyword>
<dbReference type="EMBL" id="BMAW01035044">
    <property type="protein sequence ID" value="GFU38014.1"/>
    <property type="molecule type" value="Genomic_DNA"/>
</dbReference>
<evidence type="ECO:0000256" key="4">
    <source>
        <dbReference type="ARBA" id="ARBA00023136"/>
    </source>
</evidence>
<keyword evidence="4" id="KW-0472">Membrane</keyword>
<protein>
    <submittedName>
        <fullName evidence="8">Protein dachsous</fullName>
    </submittedName>
</protein>
<dbReference type="Gene3D" id="2.60.40.60">
    <property type="entry name" value="Cadherins"/>
    <property type="match status" value="1"/>
</dbReference>
<dbReference type="PROSITE" id="PS00232">
    <property type="entry name" value="CADHERIN_1"/>
    <property type="match status" value="1"/>
</dbReference>
<dbReference type="SUPFAM" id="SSF49313">
    <property type="entry name" value="Cadherin-like"/>
    <property type="match status" value="2"/>
</dbReference>
<dbReference type="Proteomes" id="UP000887013">
    <property type="component" value="Unassembled WGS sequence"/>
</dbReference>
<comment type="caution">
    <text evidence="8">The sequence shown here is derived from an EMBL/GenBank/DDBJ whole genome shotgun (WGS) entry which is preliminary data.</text>
</comment>
<evidence type="ECO:0000256" key="3">
    <source>
        <dbReference type="ARBA" id="ARBA00022837"/>
    </source>
</evidence>
<accession>A0A8X6QV23</accession>
<evidence type="ECO:0000256" key="5">
    <source>
        <dbReference type="PROSITE-ProRule" id="PRU00043"/>
    </source>
</evidence>
<gene>
    <name evidence="8" type="primary">ds</name>
    <name evidence="8" type="ORF">NPIL_365161</name>
</gene>
<dbReference type="AlphaFoldDB" id="A0A8X6QV23"/>
<dbReference type="InterPro" id="IPR008042">
    <property type="entry name" value="Retrotrans_Pao"/>
</dbReference>
<dbReference type="InterPro" id="IPR015919">
    <property type="entry name" value="Cadherin-like_sf"/>
</dbReference>
<organism evidence="8 9">
    <name type="scientific">Nephila pilipes</name>
    <name type="common">Giant wood spider</name>
    <name type="synonym">Nephila maculata</name>
    <dbReference type="NCBI Taxonomy" id="299642"/>
    <lineage>
        <taxon>Eukaryota</taxon>
        <taxon>Metazoa</taxon>
        <taxon>Ecdysozoa</taxon>
        <taxon>Arthropoda</taxon>
        <taxon>Chelicerata</taxon>
        <taxon>Arachnida</taxon>
        <taxon>Araneae</taxon>
        <taxon>Araneomorphae</taxon>
        <taxon>Entelegynae</taxon>
        <taxon>Araneoidea</taxon>
        <taxon>Nephilidae</taxon>
        <taxon>Nephila</taxon>
    </lineage>
</organism>
<evidence type="ECO:0000256" key="6">
    <source>
        <dbReference type="SAM" id="SignalP"/>
    </source>
</evidence>
<evidence type="ECO:0000313" key="9">
    <source>
        <dbReference type="Proteomes" id="UP000887013"/>
    </source>
</evidence>
<evidence type="ECO:0000256" key="1">
    <source>
        <dbReference type="ARBA" id="ARBA00004370"/>
    </source>
</evidence>
<evidence type="ECO:0000256" key="2">
    <source>
        <dbReference type="ARBA" id="ARBA00022737"/>
    </source>
</evidence>
<sequence>MAIIERWRVNLLLRITFTLLLSRCRLVLTEYLQEFEISEGLGVGTTIGYIGHSRPASPKPPPPPPYLIVPVPGSAVDSDLHIDQSTGEIRSSIVLDREERSYYSFVAIPLSGENIRVEIKVRDENDNAPKFPTPFMTIEFPENTPRDMKRTLNPAKDRLLEFSDASEKAYGASVCLRCENKDGEINVQLLTSKNRVSH</sequence>
<keyword evidence="3 5" id="KW-0106">Calcium</keyword>
<dbReference type="InterPro" id="IPR002126">
    <property type="entry name" value="Cadherin-like_dom"/>
</dbReference>
<dbReference type="Pfam" id="PF05380">
    <property type="entry name" value="Peptidase_A17"/>
    <property type="match status" value="1"/>
</dbReference>
<dbReference type="GO" id="GO:0007156">
    <property type="term" value="P:homophilic cell adhesion via plasma membrane adhesion molecules"/>
    <property type="evidence" value="ECO:0007669"/>
    <property type="project" value="InterPro"/>
</dbReference>
<dbReference type="CDD" id="cd11304">
    <property type="entry name" value="Cadherin_repeat"/>
    <property type="match status" value="1"/>
</dbReference>
<evidence type="ECO:0000313" key="8">
    <source>
        <dbReference type="EMBL" id="GFU38014.1"/>
    </source>
</evidence>
<reference evidence="8" key="1">
    <citation type="submission" date="2020-08" db="EMBL/GenBank/DDBJ databases">
        <title>Multicomponent nature underlies the extraordinary mechanical properties of spider dragline silk.</title>
        <authorList>
            <person name="Kono N."/>
            <person name="Nakamura H."/>
            <person name="Mori M."/>
            <person name="Yoshida Y."/>
            <person name="Ohtoshi R."/>
            <person name="Malay A.D."/>
            <person name="Moran D.A.P."/>
            <person name="Tomita M."/>
            <person name="Numata K."/>
            <person name="Arakawa K."/>
        </authorList>
    </citation>
    <scope>NUCLEOTIDE SEQUENCE</scope>
</reference>
<proteinExistence type="predicted"/>
<keyword evidence="2" id="KW-0677">Repeat</keyword>
<dbReference type="InterPro" id="IPR020894">
    <property type="entry name" value="Cadherin_CS"/>
</dbReference>
<feature type="domain" description="Cadherin" evidence="7">
    <location>
        <begin position="29"/>
        <end position="131"/>
    </location>
</feature>
<keyword evidence="9" id="KW-1185">Reference proteome</keyword>
<comment type="subcellular location">
    <subcellularLocation>
        <location evidence="1">Membrane</location>
    </subcellularLocation>
</comment>
<name>A0A8X6QV23_NEPPI</name>
<dbReference type="OrthoDB" id="6252479at2759"/>
<dbReference type="PROSITE" id="PS50268">
    <property type="entry name" value="CADHERIN_2"/>
    <property type="match status" value="1"/>
</dbReference>
<dbReference type="GO" id="GO:0005509">
    <property type="term" value="F:calcium ion binding"/>
    <property type="evidence" value="ECO:0007669"/>
    <property type="project" value="UniProtKB-UniRule"/>
</dbReference>
<feature type="signal peptide" evidence="6">
    <location>
        <begin position="1"/>
        <end position="29"/>
    </location>
</feature>
<feature type="chain" id="PRO_5036442823" evidence="6">
    <location>
        <begin position="30"/>
        <end position="198"/>
    </location>
</feature>
<dbReference type="PRINTS" id="PR00205">
    <property type="entry name" value="CADHERIN"/>
</dbReference>